<dbReference type="GO" id="GO:0030170">
    <property type="term" value="F:pyridoxal phosphate binding"/>
    <property type="evidence" value="ECO:0007669"/>
    <property type="project" value="InterPro"/>
</dbReference>
<dbReference type="InterPro" id="IPR011037">
    <property type="entry name" value="Pyrv_Knase-like_insert_dom_sf"/>
</dbReference>
<reference evidence="2 3" key="1">
    <citation type="submission" date="2018-06" db="EMBL/GenBank/DDBJ databases">
        <title>Genomic Encyclopedia of Type Strains, Phase IV (KMG-IV): sequencing the most valuable type-strain genomes for metagenomic binning, comparative biology and taxonomic classification.</title>
        <authorList>
            <person name="Goeker M."/>
        </authorList>
    </citation>
    <scope>NUCLEOTIDE SEQUENCE [LARGE SCALE GENOMIC DNA]</scope>
    <source>
        <strain evidence="2 3">DSM 22112</strain>
    </source>
</reference>
<feature type="domain" description="MOSC" evidence="1">
    <location>
        <begin position="18"/>
        <end position="145"/>
    </location>
</feature>
<dbReference type="InterPro" id="IPR005302">
    <property type="entry name" value="MoCF_Sase_C"/>
</dbReference>
<dbReference type="Proteomes" id="UP000253490">
    <property type="component" value="Unassembled WGS sequence"/>
</dbReference>
<dbReference type="InterPro" id="IPR052716">
    <property type="entry name" value="MOSC_domain"/>
</dbReference>
<organism evidence="2 3">
    <name type="scientific">Alkalibaculum bacchi</name>
    <dbReference type="NCBI Taxonomy" id="645887"/>
    <lineage>
        <taxon>Bacteria</taxon>
        <taxon>Bacillati</taxon>
        <taxon>Bacillota</taxon>
        <taxon>Clostridia</taxon>
        <taxon>Eubacteriales</taxon>
        <taxon>Eubacteriaceae</taxon>
        <taxon>Alkalibaculum</taxon>
    </lineage>
</organism>
<proteinExistence type="predicted"/>
<accession>A0A366I3U3</accession>
<dbReference type="Pfam" id="PF03473">
    <property type="entry name" value="MOSC"/>
    <property type="match status" value="1"/>
</dbReference>
<dbReference type="PROSITE" id="PS51340">
    <property type="entry name" value="MOSC"/>
    <property type="match status" value="1"/>
</dbReference>
<dbReference type="SUPFAM" id="SSF50800">
    <property type="entry name" value="PK beta-barrel domain-like"/>
    <property type="match status" value="1"/>
</dbReference>
<dbReference type="Gene3D" id="2.40.33.20">
    <property type="entry name" value="PK beta-barrel domain-like"/>
    <property type="match status" value="1"/>
</dbReference>
<dbReference type="PANTHER" id="PTHR36930">
    <property type="entry name" value="METAL-SULFUR CLUSTER BIOSYNTHESIS PROTEINS YUAD-RELATED"/>
    <property type="match status" value="1"/>
</dbReference>
<dbReference type="RefSeq" id="WP_113920939.1">
    <property type="nucleotide sequence ID" value="NZ_QNRX01000011.1"/>
</dbReference>
<dbReference type="PANTHER" id="PTHR36930:SF1">
    <property type="entry name" value="MOSC DOMAIN-CONTAINING PROTEIN"/>
    <property type="match status" value="1"/>
</dbReference>
<dbReference type="AlphaFoldDB" id="A0A366I3U3"/>
<evidence type="ECO:0000259" key="1">
    <source>
        <dbReference type="PROSITE" id="PS51340"/>
    </source>
</evidence>
<keyword evidence="3" id="KW-1185">Reference proteome</keyword>
<protein>
    <recommendedName>
        <fullName evidence="1">MOSC domain-containing protein</fullName>
    </recommendedName>
</protein>
<dbReference type="OrthoDB" id="9804286at2"/>
<comment type="caution">
    <text evidence="2">The sequence shown here is derived from an EMBL/GenBank/DDBJ whole genome shotgun (WGS) entry which is preliminary data.</text>
</comment>
<name>A0A366I3U3_9FIRM</name>
<gene>
    <name evidence="2" type="ORF">DES36_11151</name>
</gene>
<dbReference type="GO" id="GO:0003824">
    <property type="term" value="F:catalytic activity"/>
    <property type="evidence" value="ECO:0007669"/>
    <property type="project" value="InterPro"/>
</dbReference>
<evidence type="ECO:0000313" key="2">
    <source>
        <dbReference type="EMBL" id="RBP62619.1"/>
    </source>
</evidence>
<sequence>MQGKVVGLYCNKTKGQVGEPSQVLKMEAGQGVFGDRHKGKGDRQVSITSAEIKDWMDKEEEKGLCFNKFKENITLEGIPLEALKIGDVLEIGQVQLGLTECNKDCHADSCQLPRSKMPCKLIHSEIFAKVITSGEIKLGDIVKLI</sequence>
<dbReference type="GO" id="GO:0030151">
    <property type="term" value="F:molybdenum ion binding"/>
    <property type="evidence" value="ECO:0007669"/>
    <property type="project" value="InterPro"/>
</dbReference>
<dbReference type="EMBL" id="QNRX01000011">
    <property type="protein sequence ID" value="RBP62619.1"/>
    <property type="molecule type" value="Genomic_DNA"/>
</dbReference>
<evidence type="ECO:0000313" key="3">
    <source>
        <dbReference type="Proteomes" id="UP000253490"/>
    </source>
</evidence>